<dbReference type="AlphaFoldDB" id="A0AB37ZE12"/>
<organism evidence="1 2">
    <name type="scientific">Pseudomonas syringae</name>
    <dbReference type="NCBI Taxonomy" id="317"/>
    <lineage>
        <taxon>Bacteria</taxon>
        <taxon>Pseudomonadati</taxon>
        <taxon>Pseudomonadota</taxon>
        <taxon>Gammaproteobacteria</taxon>
        <taxon>Pseudomonadales</taxon>
        <taxon>Pseudomonadaceae</taxon>
        <taxon>Pseudomonas</taxon>
    </lineage>
</organism>
<comment type="caution">
    <text evidence="1">The sequence shown here is derived from an EMBL/GenBank/DDBJ whole genome shotgun (WGS) entry which is preliminary data.</text>
</comment>
<reference evidence="1 2" key="1">
    <citation type="submission" date="2016-10" db="EMBL/GenBank/DDBJ databases">
        <authorList>
            <person name="Varghese N."/>
            <person name="Submissions S."/>
        </authorList>
    </citation>
    <scope>NUCLEOTIDE SEQUENCE [LARGE SCALE GENOMIC DNA]</scope>
    <source>
        <strain evidence="1 2">BS2122</strain>
    </source>
</reference>
<protein>
    <submittedName>
        <fullName evidence="1">Uncharacterized protein</fullName>
    </submittedName>
</protein>
<evidence type="ECO:0000313" key="2">
    <source>
        <dbReference type="Proteomes" id="UP000183853"/>
    </source>
</evidence>
<name>A0AB37ZE12_PSESX</name>
<dbReference type="EMBL" id="FNHM01000001">
    <property type="protein sequence ID" value="SDL93174.1"/>
    <property type="molecule type" value="Genomic_DNA"/>
</dbReference>
<evidence type="ECO:0000313" key="1">
    <source>
        <dbReference type="EMBL" id="SDL93174.1"/>
    </source>
</evidence>
<gene>
    <name evidence="1" type="ORF">SAMN05444505_101107</name>
</gene>
<proteinExistence type="predicted"/>
<accession>A0AB37ZE12</accession>
<dbReference type="Proteomes" id="UP000183853">
    <property type="component" value="Unassembled WGS sequence"/>
</dbReference>
<sequence length="379" mass="42192">MCLKALLGAVDLQSRTDPEIYELANNVLAEITQNLSDGIYKQLQGSLSFGWATAPKFNAWAESDTVVGGPPQHKIILHYELARLLYRDAEEFCSFASNEQTKRLIQTAFADDATDLLPECFTLDDCIQNMFLGSLTWVYFHELGHLMQEHGRVRDDGSSASTITTIQELDAQAAQILTGRQALISHATELAADSEATTLCLIASARHFLRGPLVDEGDGAEVFIGSVYLLICSLACIFYRFNAGSSPNVITPITGSHPSPIYRLELSAPHIYELTELLLKAHDFDGQRRRLVGMTKQAADLGSFFCNYGQGTSTEETIHLFIKGFLQRPEFKPYSKEILTVWDEIHPSIMASRHFGVELGVLRFTSEFRNFVFSDSSMT</sequence>
<dbReference type="RefSeq" id="WP_074804781.1">
    <property type="nucleotide sequence ID" value="NZ_FNHM01000001.1"/>
</dbReference>